<dbReference type="EMBL" id="MU277302">
    <property type="protein sequence ID" value="KAI0055242.1"/>
    <property type="molecule type" value="Genomic_DNA"/>
</dbReference>
<reference evidence="1" key="1">
    <citation type="submission" date="2021-03" db="EMBL/GenBank/DDBJ databases">
        <authorList>
            <consortium name="DOE Joint Genome Institute"/>
            <person name="Ahrendt S."/>
            <person name="Looney B.P."/>
            <person name="Miyauchi S."/>
            <person name="Morin E."/>
            <person name="Drula E."/>
            <person name="Courty P.E."/>
            <person name="Chicoki N."/>
            <person name="Fauchery L."/>
            <person name="Kohler A."/>
            <person name="Kuo A."/>
            <person name="Labutti K."/>
            <person name="Pangilinan J."/>
            <person name="Lipzen A."/>
            <person name="Riley R."/>
            <person name="Andreopoulos W."/>
            <person name="He G."/>
            <person name="Johnson J."/>
            <person name="Barry K.W."/>
            <person name="Grigoriev I.V."/>
            <person name="Nagy L."/>
            <person name="Hibbett D."/>
            <person name="Henrissat B."/>
            <person name="Matheny P.B."/>
            <person name="Labbe J."/>
            <person name="Martin F."/>
        </authorList>
    </citation>
    <scope>NUCLEOTIDE SEQUENCE</scope>
    <source>
        <strain evidence="1">HHB10654</strain>
    </source>
</reference>
<evidence type="ECO:0000313" key="2">
    <source>
        <dbReference type="Proteomes" id="UP000814140"/>
    </source>
</evidence>
<name>A0ACB8SGA4_9AGAM</name>
<reference evidence="1" key="2">
    <citation type="journal article" date="2022" name="New Phytol.">
        <title>Evolutionary transition to the ectomycorrhizal habit in the genomes of a hyperdiverse lineage of mushroom-forming fungi.</title>
        <authorList>
            <person name="Looney B."/>
            <person name="Miyauchi S."/>
            <person name="Morin E."/>
            <person name="Drula E."/>
            <person name="Courty P.E."/>
            <person name="Kohler A."/>
            <person name="Kuo A."/>
            <person name="LaButti K."/>
            <person name="Pangilinan J."/>
            <person name="Lipzen A."/>
            <person name="Riley R."/>
            <person name="Andreopoulos W."/>
            <person name="He G."/>
            <person name="Johnson J."/>
            <person name="Nolan M."/>
            <person name="Tritt A."/>
            <person name="Barry K.W."/>
            <person name="Grigoriev I.V."/>
            <person name="Nagy L.G."/>
            <person name="Hibbett D."/>
            <person name="Henrissat B."/>
            <person name="Matheny P.B."/>
            <person name="Labbe J."/>
            <person name="Martin F.M."/>
        </authorList>
    </citation>
    <scope>NUCLEOTIDE SEQUENCE</scope>
    <source>
        <strain evidence="1">HHB10654</strain>
    </source>
</reference>
<keyword evidence="2" id="KW-1185">Reference proteome</keyword>
<proteinExistence type="predicted"/>
<gene>
    <name evidence="1" type="ORF">BV25DRAFT_1921977</name>
</gene>
<dbReference type="Proteomes" id="UP000814140">
    <property type="component" value="Unassembled WGS sequence"/>
</dbReference>
<evidence type="ECO:0000313" key="1">
    <source>
        <dbReference type="EMBL" id="KAI0055242.1"/>
    </source>
</evidence>
<protein>
    <submittedName>
        <fullName evidence="1">Uncharacterized protein</fullName>
    </submittedName>
</protein>
<organism evidence="1 2">
    <name type="scientific">Artomyces pyxidatus</name>
    <dbReference type="NCBI Taxonomy" id="48021"/>
    <lineage>
        <taxon>Eukaryota</taxon>
        <taxon>Fungi</taxon>
        <taxon>Dikarya</taxon>
        <taxon>Basidiomycota</taxon>
        <taxon>Agaricomycotina</taxon>
        <taxon>Agaricomycetes</taxon>
        <taxon>Russulales</taxon>
        <taxon>Auriscalpiaceae</taxon>
        <taxon>Artomyces</taxon>
    </lineage>
</organism>
<comment type="caution">
    <text evidence="1">The sequence shown here is derived from an EMBL/GenBank/DDBJ whole genome shotgun (WGS) entry which is preliminary data.</text>
</comment>
<accession>A0ACB8SGA4</accession>
<sequence length="152" mass="16752">MAAFEFISESAYVSSNLDVDPDWALTANHFACFSNLTSETTSLCACSKSVQYQQHQSPIETLGVTTYLDDIPNSRVLRTAGSLQCNRSRQEFGCCRQLTHPVPPQPSPLHSVCSRLQLSLPIPSSVLRSTLTNPRPHLPGPDVLSRSKLSFF</sequence>